<feature type="compositionally biased region" description="Polar residues" evidence="4">
    <location>
        <begin position="735"/>
        <end position="748"/>
    </location>
</feature>
<dbReference type="Pfam" id="PF00069">
    <property type="entry name" value="Pkinase"/>
    <property type="match status" value="1"/>
</dbReference>
<feature type="region of interest" description="Disordered" evidence="4">
    <location>
        <begin position="735"/>
        <end position="754"/>
    </location>
</feature>
<feature type="domain" description="Protein kinase" evidence="5">
    <location>
        <begin position="434"/>
        <end position="728"/>
    </location>
</feature>
<evidence type="ECO:0000256" key="4">
    <source>
        <dbReference type="SAM" id="MobiDB-lite"/>
    </source>
</evidence>
<dbReference type="EMBL" id="JACGCI010000043">
    <property type="protein sequence ID" value="KAF6752639.1"/>
    <property type="molecule type" value="Genomic_DNA"/>
</dbReference>
<dbReference type="PROSITE" id="PS00107">
    <property type="entry name" value="PROTEIN_KINASE_ATP"/>
    <property type="match status" value="1"/>
</dbReference>
<evidence type="ECO:0000256" key="3">
    <source>
        <dbReference type="PROSITE-ProRule" id="PRU10141"/>
    </source>
</evidence>
<name>A0A8H6HU28_9AGAR</name>
<dbReference type="Gene3D" id="1.10.510.10">
    <property type="entry name" value="Transferase(Phosphotransferase) domain 1"/>
    <property type="match status" value="1"/>
</dbReference>
<organism evidence="6 7">
    <name type="scientific">Ephemerocybe angulata</name>
    <dbReference type="NCBI Taxonomy" id="980116"/>
    <lineage>
        <taxon>Eukaryota</taxon>
        <taxon>Fungi</taxon>
        <taxon>Dikarya</taxon>
        <taxon>Basidiomycota</taxon>
        <taxon>Agaricomycotina</taxon>
        <taxon>Agaricomycetes</taxon>
        <taxon>Agaricomycetidae</taxon>
        <taxon>Agaricales</taxon>
        <taxon>Agaricineae</taxon>
        <taxon>Psathyrellaceae</taxon>
        <taxon>Ephemerocybe</taxon>
    </lineage>
</organism>
<evidence type="ECO:0000259" key="5">
    <source>
        <dbReference type="PROSITE" id="PS50011"/>
    </source>
</evidence>
<dbReference type="InterPro" id="IPR011009">
    <property type="entry name" value="Kinase-like_dom_sf"/>
</dbReference>
<evidence type="ECO:0000313" key="7">
    <source>
        <dbReference type="Proteomes" id="UP000521943"/>
    </source>
</evidence>
<evidence type="ECO:0000256" key="2">
    <source>
        <dbReference type="ARBA" id="ARBA00022840"/>
    </source>
</evidence>
<dbReference type="AlphaFoldDB" id="A0A8H6HU28"/>
<evidence type="ECO:0000256" key="1">
    <source>
        <dbReference type="ARBA" id="ARBA00022741"/>
    </source>
</evidence>
<dbReference type="PANTHER" id="PTHR44329:SF261">
    <property type="entry name" value="ZINC FINGER CONTAINING PROTEIN KINASE-RELATED"/>
    <property type="match status" value="1"/>
</dbReference>
<sequence length="754" mass="85669">MTSQFLSPYLSRAFWDLWLSGSDLSSKRRRLHVYDVHENRLDEIKQTPEIRVPLLQGFCLEDWQQSDPSRVSIDAVTSKKLSHVEEVFTCLEEDVLVMMQAILKQLEDGSSSTNHSDSTVPTSQSSIPAFYSLSLNHLSKLRRFLIFLRFRNSGGYASIVRKLSSDLEPRKEDGNIYPAYKTLVVQMQRRYVLRAFMDFLQGQDRRESQKRHEDLPTLGSSSGDGEDKFVDFFHEIMDCYCWRMVEAELCVGVVRDERETGKEEYILPESCYGSLDEGYEEDPDSCDFFFPISPTVAIYLLGTSPTTAPPPLLNPHTLVSIPVGLESMIDVHLRNSMVLQTYPARLIFASLKCIVCSLKSYDEFRWINEHQDYSRLRMRCRQKYSKEELVKTLVLRDREVSPSDSEDAEDELEAETPTSKKGVRVFDLTDQVRLEGTWAVGFGTFSDVWRGTWRDPMERRERAVAVKFLRSVMVQNVKERLIRRIQAEVSTWHKLCHRNVSQFFGIVQSASSFGMVSPWYSNGIICDYLKMRPNVDRLKLLTQIASGVMHLHSHVPPIVHGDLKGGNILVDAHGYAIITDFGLSKVMEEVSQACSELENAPPGTACGGRGTSVFAGSTRWMAPELILALVNEVEGERPIITTMSDVYAFGSVCLEVATDDVPYPHRTNDHAVILDILRTIPPRRGDSSCKVDVRSSEEFWAWLDLCWAVPAERRPSMMECLRALEDMVPTVAPASQTAGPYSSMTTAYTRRRSS</sequence>
<feature type="binding site" evidence="3">
    <location>
        <position position="467"/>
    </location>
    <ligand>
        <name>ATP</name>
        <dbReference type="ChEBI" id="CHEBI:30616"/>
    </ligand>
</feature>
<dbReference type="InterPro" id="IPR051681">
    <property type="entry name" value="Ser/Thr_Kinases-Pseudokinases"/>
</dbReference>
<keyword evidence="2 3" id="KW-0067">ATP-binding</keyword>
<dbReference type="PROSITE" id="PS00108">
    <property type="entry name" value="PROTEIN_KINASE_ST"/>
    <property type="match status" value="1"/>
</dbReference>
<dbReference type="Proteomes" id="UP000521943">
    <property type="component" value="Unassembled WGS sequence"/>
</dbReference>
<keyword evidence="6" id="KW-0418">Kinase</keyword>
<dbReference type="PANTHER" id="PTHR44329">
    <property type="entry name" value="SERINE/THREONINE-PROTEIN KINASE TNNI3K-RELATED"/>
    <property type="match status" value="1"/>
</dbReference>
<dbReference type="InterPro" id="IPR000719">
    <property type="entry name" value="Prot_kinase_dom"/>
</dbReference>
<proteinExistence type="predicted"/>
<comment type="caution">
    <text evidence="6">The sequence shown here is derived from an EMBL/GenBank/DDBJ whole genome shotgun (WGS) entry which is preliminary data.</text>
</comment>
<accession>A0A8H6HU28</accession>
<dbReference type="SUPFAM" id="SSF56112">
    <property type="entry name" value="Protein kinase-like (PK-like)"/>
    <property type="match status" value="1"/>
</dbReference>
<dbReference type="SMART" id="SM00220">
    <property type="entry name" value="S_TKc"/>
    <property type="match status" value="1"/>
</dbReference>
<dbReference type="InterPro" id="IPR008271">
    <property type="entry name" value="Ser/Thr_kinase_AS"/>
</dbReference>
<dbReference type="GO" id="GO:0004674">
    <property type="term" value="F:protein serine/threonine kinase activity"/>
    <property type="evidence" value="ECO:0007669"/>
    <property type="project" value="TreeGrafter"/>
</dbReference>
<gene>
    <name evidence="6" type="ORF">DFP72DRAFT_447742</name>
</gene>
<protein>
    <submittedName>
        <fullName evidence="6">TKL/TKL-ccin protein kinase</fullName>
    </submittedName>
</protein>
<dbReference type="InterPro" id="IPR017441">
    <property type="entry name" value="Protein_kinase_ATP_BS"/>
</dbReference>
<keyword evidence="1 3" id="KW-0547">Nucleotide-binding</keyword>
<keyword evidence="7" id="KW-1185">Reference proteome</keyword>
<dbReference type="OrthoDB" id="6718656at2759"/>
<dbReference type="GO" id="GO:0005524">
    <property type="term" value="F:ATP binding"/>
    <property type="evidence" value="ECO:0007669"/>
    <property type="project" value="UniProtKB-UniRule"/>
</dbReference>
<dbReference type="PROSITE" id="PS50011">
    <property type="entry name" value="PROTEIN_KINASE_DOM"/>
    <property type="match status" value="1"/>
</dbReference>
<evidence type="ECO:0000313" key="6">
    <source>
        <dbReference type="EMBL" id="KAF6752639.1"/>
    </source>
</evidence>
<reference evidence="6 7" key="1">
    <citation type="submission" date="2020-07" db="EMBL/GenBank/DDBJ databases">
        <title>Comparative genomics of pyrophilous fungi reveals a link between fire events and developmental genes.</title>
        <authorList>
            <consortium name="DOE Joint Genome Institute"/>
            <person name="Steindorff A.S."/>
            <person name="Carver A."/>
            <person name="Calhoun S."/>
            <person name="Stillman K."/>
            <person name="Liu H."/>
            <person name="Lipzen A."/>
            <person name="Pangilinan J."/>
            <person name="Labutti K."/>
            <person name="Bruns T.D."/>
            <person name="Grigoriev I.V."/>
        </authorList>
    </citation>
    <scope>NUCLEOTIDE SEQUENCE [LARGE SCALE GENOMIC DNA]</scope>
    <source>
        <strain evidence="6 7">CBS 144469</strain>
    </source>
</reference>
<keyword evidence="6" id="KW-0808">Transferase</keyword>